<organism evidence="2 3">
    <name type="scientific">Flavobacterium luminosum</name>
    <dbReference type="NCBI Taxonomy" id="2949086"/>
    <lineage>
        <taxon>Bacteria</taxon>
        <taxon>Pseudomonadati</taxon>
        <taxon>Bacteroidota</taxon>
        <taxon>Flavobacteriia</taxon>
        <taxon>Flavobacteriales</taxon>
        <taxon>Flavobacteriaceae</taxon>
        <taxon>Flavobacterium</taxon>
    </lineage>
</organism>
<accession>A0ABT0TNZ3</accession>
<feature type="transmembrane region" description="Helical" evidence="1">
    <location>
        <begin position="38"/>
        <end position="60"/>
    </location>
</feature>
<protein>
    <submittedName>
        <fullName evidence="2">Uncharacterized protein</fullName>
    </submittedName>
</protein>
<name>A0ABT0TNZ3_9FLAO</name>
<keyword evidence="1" id="KW-1133">Transmembrane helix</keyword>
<comment type="caution">
    <text evidence="2">The sequence shown here is derived from an EMBL/GenBank/DDBJ whole genome shotgun (WGS) entry which is preliminary data.</text>
</comment>
<evidence type="ECO:0000313" key="2">
    <source>
        <dbReference type="EMBL" id="MCL9808603.1"/>
    </source>
</evidence>
<keyword evidence="3" id="KW-1185">Reference proteome</keyword>
<dbReference type="EMBL" id="JAMLJM010000002">
    <property type="protein sequence ID" value="MCL9808603.1"/>
    <property type="molecule type" value="Genomic_DNA"/>
</dbReference>
<evidence type="ECO:0000256" key="1">
    <source>
        <dbReference type="SAM" id="Phobius"/>
    </source>
</evidence>
<dbReference type="Proteomes" id="UP001317191">
    <property type="component" value="Unassembled WGS sequence"/>
</dbReference>
<evidence type="ECO:0000313" key="3">
    <source>
        <dbReference type="Proteomes" id="UP001317191"/>
    </source>
</evidence>
<reference evidence="2 3" key="1">
    <citation type="submission" date="2022-05" db="EMBL/GenBank/DDBJ databases">
        <title>Flavobacterium sp., isolated from activated sludge.</title>
        <authorList>
            <person name="Ran Q."/>
        </authorList>
    </citation>
    <scope>NUCLEOTIDE SEQUENCE [LARGE SCALE GENOMIC DNA]</scope>
    <source>
        <strain evidence="2 3">HXWNR70</strain>
    </source>
</reference>
<keyword evidence="1" id="KW-0812">Transmembrane</keyword>
<keyword evidence="1" id="KW-0472">Membrane</keyword>
<gene>
    <name evidence="2" type="ORF">NAT50_04450</name>
</gene>
<sequence>MFSKGQLLFALFFVVSFIAVMIFSYRKDIKLHRQHYKGSIWILVIFLVFIGILFAIKTFLKD</sequence>
<proteinExistence type="predicted"/>
<feature type="transmembrane region" description="Helical" evidence="1">
    <location>
        <begin position="6"/>
        <end position="26"/>
    </location>
</feature>